<comment type="similarity">
    <text evidence="2 11">Belongs to the MPS2 family.</text>
</comment>
<keyword evidence="10 11" id="KW-0539">Nucleus</keyword>
<feature type="region of interest" description="Disordered" evidence="12">
    <location>
        <begin position="209"/>
        <end position="230"/>
    </location>
</feature>
<keyword evidence="9 11" id="KW-0206">Cytoskeleton</keyword>
<evidence type="ECO:0000313" key="13">
    <source>
        <dbReference type="EMBL" id="SCV01282.1"/>
    </source>
</evidence>
<dbReference type="GO" id="GO:0005737">
    <property type="term" value="C:cytoplasm"/>
    <property type="evidence" value="ECO:0007669"/>
    <property type="project" value="UniProtKB-UniRule"/>
</dbReference>
<dbReference type="GO" id="GO:0005816">
    <property type="term" value="C:spindle pole body"/>
    <property type="evidence" value="ECO:0007669"/>
    <property type="project" value="UniProtKB-SubCell"/>
</dbReference>
<organism evidence="13 14">
    <name type="scientific">Lachancea mirantina</name>
    <dbReference type="NCBI Taxonomy" id="1230905"/>
    <lineage>
        <taxon>Eukaryota</taxon>
        <taxon>Fungi</taxon>
        <taxon>Dikarya</taxon>
        <taxon>Ascomycota</taxon>
        <taxon>Saccharomycotina</taxon>
        <taxon>Saccharomycetes</taxon>
        <taxon>Saccharomycetales</taxon>
        <taxon>Saccharomycetaceae</taxon>
        <taxon>Lachancea</taxon>
    </lineage>
</organism>
<keyword evidence="7 11" id="KW-0175">Coiled coil</keyword>
<dbReference type="EMBL" id="LT598469">
    <property type="protein sequence ID" value="SCV01282.1"/>
    <property type="molecule type" value="Genomic_DNA"/>
</dbReference>
<sequence>MASAVEVPQVLERAWPLVDVKSQGFIYARDFPLLIGKLDEQVNAQRPAHRRTELVSKTGRDILTKFATDQEFFKVYKEDFKDLFNGLVGTSFKAAVEKCAGEETLNGASPTKSGICEAANRDAGIAALKSHQIDDDCSPPSSASAMSSFGRAQNHHDVVTALKRELQFQDEIIREKDRELLRLTKRASEFQDKYEFLEREFSFYKGHAEPHATTRKRSVPSPPASAPAPASSAFASQLLLHDNTKHEFIIAELTRKIDGQRELILAMRAQLDAADSGVSGTRRTLHSGSSSDPPALSALCDRAHRAFAVFLLLVVPLFVCLRAWGALSTARDANVGPRAIVEGGAPAWWENSAVLCRLRWFVADVFGQGAPGVGSLLRTRTAALDGPALASYNRLFGI</sequence>
<evidence type="ECO:0000256" key="1">
    <source>
        <dbReference type="ARBA" id="ARBA00003044"/>
    </source>
</evidence>
<gene>
    <name evidence="11" type="primary">MPS2</name>
    <name evidence="13" type="ORF">LAMI_0G10484G</name>
</gene>
<feature type="transmembrane region" description="Helical" evidence="11">
    <location>
        <begin position="306"/>
        <end position="324"/>
    </location>
</feature>
<dbReference type="Pfam" id="PF17060">
    <property type="entry name" value="MPS2"/>
    <property type="match status" value="3"/>
</dbReference>
<dbReference type="STRING" id="1230905.A0A1G4KAS6"/>
<comment type="function">
    <text evidence="1 11">Component of the spindle pole body (SPB) required for insertion of the nascent SPB into the nuclear envelope and for the proper execution of spindle pole body (SPB) duplication.</text>
</comment>
<protein>
    <recommendedName>
        <fullName evidence="3 11">Monopolar spindle protein 2</fullName>
    </recommendedName>
</protein>
<evidence type="ECO:0000256" key="12">
    <source>
        <dbReference type="SAM" id="MobiDB-lite"/>
    </source>
</evidence>
<evidence type="ECO:0000256" key="3">
    <source>
        <dbReference type="ARBA" id="ARBA00015584"/>
    </source>
</evidence>
<reference evidence="13 14" key="1">
    <citation type="submission" date="2016-03" db="EMBL/GenBank/DDBJ databases">
        <authorList>
            <person name="Devillers H."/>
        </authorList>
    </citation>
    <scope>NUCLEOTIDE SEQUENCE [LARGE SCALE GENOMIC DNA]</scope>
    <source>
        <strain evidence="13">CBS 11717</strain>
    </source>
</reference>
<evidence type="ECO:0000256" key="6">
    <source>
        <dbReference type="ARBA" id="ARBA00022989"/>
    </source>
</evidence>
<keyword evidence="4 11" id="KW-0963">Cytoplasm</keyword>
<evidence type="ECO:0000256" key="7">
    <source>
        <dbReference type="ARBA" id="ARBA00023054"/>
    </source>
</evidence>
<evidence type="ECO:0000256" key="4">
    <source>
        <dbReference type="ARBA" id="ARBA00022490"/>
    </source>
</evidence>
<accession>A0A1G4KAS6</accession>
<feature type="coiled-coil region" evidence="11">
    <location>
        <begin position="173"/>
        <end position="200"/>
    </location>
</feature>
<proteinExistence type="inferred from homology"/>
<dbReference type="AlphaFoldDB" id="A0A1G4KAS6"/>
<dbReference type="GO" id="GO:0071988">
    <property type="term" value="P:protein localization to spindle pole body"/>
    <property type="evidence" value="ECO:0007669"/>
    <property type="project" value="InterPro"/>
</dbReference>
<dbReference type="Proteomes" id="UP000191024">
    <property type="component" value="Chromosome G"/>
</dbReference>
<dbReference type="InterPro" id="IPR031433">
    <property type="entry name" value="Mps2"/>
</dbReference>
<keyword evidence="14" id="KW-1185">Reference proteome</keyword>
<comment type="subcellular location">
    <subcellularLocation>
        <location evidence="11">Cytoplasm</location>
        <location evidence="11">Cytoskeleton</location>
        <location evidence="11">Microtubule organizing center</location>
        <location evidence="11">Spindle pole body</location>
    </subcellularLocation>
    <subcellularLocation>
        <location evidence="11">Nucleus membrane</location>
        <topology evidence="11">Single-pass membrane protein</topology>
    </subcellularLocation>
</comment>
<evidence type="ECO:0000256" key="11">
    <source>
        <dbReference type="RuleBase" id="RU362141"/>
    </source>
</evidence>
<keyword evidence="5 11" id="KW-0812">Transmembrane</keyword>
<evidence type="ECO:0000256" key="5">
    <source>
        <dbReference type="ARBA" id="ARBA00022692"/>
    </source>
</evidence>
<dbReference type="GO" id="GO:0030474">
    <property type="term" value="P:spindle pole body duplication"/>
    <property type="evidence" value="ECO:0007669"/>
    <property type="project" value="InterPro"/>
</dbReference>
<dbReference type="GO" id="GO:0031965">
    <property type="term" value="C:nuclear membrane"/>
    <property type="evidence" value="ECO:0007669"/>
    <property type="project" value="UniProtKB-SubCell"/>
</dbReference>
<evidence type="ECO:0000256" key="8">
    <source>
        <dbReference type="ARBA" id="ARBA00023136"/>
    </source>
</evidence>
<dbReference type="OrthoDB" id="4035046at2759"/>
<name>A0A1G4KAS6_9SACH</name>
<evidence type="ECO:0000313" key="14">
    <source>
        <dbReference type="Proteomes" id="UP000191024"/>
    </source>
</evidence>
<keyword evidence="6 11" id="KW-1133">Transmembrane helix</keyword>
<evidence type="ECO:0000256" key="10">
    <source>
        <dbReference type="ARBA" id="ARBA00023242"/>
    </source>
</evidence>
<evidence type="ECO:0000256" key="9">
    <source>
        <dbReference type="ARBA" id="ARBA00023212"/>
    </source>
</evidence>
<evidence type="ECO:0000256" key="2">
    <source>
        <dbReference type="ARBA" id="ARBA00008916"/>
    </source>
</evidence>
<keyword evidence="8 11" id="KW-0472">Membrane</keyword>